<evidence type="ECO:0000313" key="1">
    <source>
        <dbReference type="EMBL" id="KAL3657379.1"/>
    </source>
</evidence>
<accession>A0ABD3EWL2</accession>
<protein>
    <submittedName>
        <fullName evidence="1">Uncharacterized protein</fullName>
    </submittedName>
</protein>
<organism evidence="1 2">
    <name type="scientific">Phytophthora oleae</name>
    <dbReference type="NCBI Taxonomy" id="2107226"/>
    <lineage>
        <taxon>Eukaryota</taxon>
        <taxon>Sar</taxon>
        <taxon>Stramenopiles</taxon>
        <taxon>Oomycota</taxon>
        <taxon>Peronosporomycetes</taxon>
        <taxon>Peronosporales</taxon>
        <taxon>Peronosporaceae</taxon>
        <taxon>Phytophthora</taxon>
    </lineage>
</organism>
<dbReference type="Proteomes" id="UP001632037">
    <property type="component" value="Unassembled WGS sequence"/>
</dbReference>
<dbReference type="AlphaFoldDB" id="A0ABD3EWL2"/>
<proteinExistence type="predicted"/>
<keyword evidence="2" id="KW-1185">Reference proteome</keyword>
<sequence length="117" mass="12738">MLSVSSSEIITLSKTALSTHRWSINLRTQVSEQMREDRSPKPVGLAFGDDVATRWNCLHFCQRGLQSLHRPQTVENGVALAAGTACSFVDLGGFVAESSDTFPTHALEDFLALCTPT</sequence>
<reference evidence="1 2" key="1">
    <citation type="submission" date="2024-09" db="EMBL/GenBank/DDBJ databases">
        <title>Genome sequencing and assembly of Phytophthora oleae, isolate VK10A, causative agent of rot of olive drupes.</title>
        <authorList>
            <person name="Conti Taguali S."/>
            <person name="Riolo M."/>
            <person name="La Spada F."/>
            <person name="Cacciola S.O."/>
            <person name="Dionisio G."/>
        </authorList>
    </citation>
    <scope>NUCLEOTIDE SEQUENCE [LARGE SCALE GENOMIC DNA]</scope>
    <source>
        <strain evidence="1 2">VK10A</strain>
    </source>
</reference>
<name>A0ABD3EWL2_9STRA</name>
<gene>
    <name evidence="1" type="ORF">V7S43_017698</name>
</gene>
<comment type="caution">
    <text evidence="1">The sequence shown here is derived from an EMBL/GenBank/DDBJ whole genome shotgun (WGS) entry which is preliminary data.</text>
</comment>
<dbReference type="EMBL" id="JBIMZQ010000065">
    <property type="protein sequence ID" value="KAL3657379.1"/>
    <property type="molecule type" value="Genomic_DNA"/>
</dbReference>
<evidence type="ECO:0000313" key="2">
    <source>
        <dbReference type="Proteomes" id="UP001632037"/>
    </source>
</evidence>